<reference evidence="1" key="1">
    <citation type="journal article" date="2019" name="Plant J.">
        <title>Chlorella vulgaris genome assembly and annotation reveals the molecular basis for metabolic acclimation to high light conditions.</title>
        <authorList>
            <person name="Cecchin M."/>
            <person name="Marcolungo L."/>
            <person name="Rossato M."/>
            <person name="Girolomoni L."/>
            <person name="Cosentino E."/>
            <person name="Cuine S."/>
            <person name="Li-Beisson Y."/>
            <person name="Delledonne M."/>
            <person name="Ballottari M."/>
        </authorList>
    </citation>
    <scope>NUCLEOTIDE SEQUENCE</scope>
    <source>
        <strain evidence="1">211/11P</strain>
    </source>
</reference>
<comment type="caution">
    <text evidence="1">The sequence shown here is derived from an EMBL/GenBank/DDBJ whole genome shotgun (WGS) entry which is preliminary data.</text>
</comment>
<organism evidence="1 2">
    <name type="scientific">Chlorella vulgaris</name>
    <name type="common">Green alga</name>
    <dbReference type="NCBI Taxonomy" id="3077"/>
    <lineage>
        <taxon>Eukaryota</taxon>
        <taxon>Viridiplantae</taxon>
        <taxon>Chlorophyta</taxon>
        <taxon>core chlorophytes</taxon>
        <taxon>Trebouxiophyceae</taxon>
        <taxon>Chlorellales</taxon>
        <taxon>Chlorellaceae</taxon>
        <taxon>Chlorella clade</taxon>
        <taxon>Chlorella</taxon>
    </lineage>
</organism>
<dbReference type="EMBL" id="SIDB01000005">
    <property type="protein sequence ID" value="KAI3432555.1"/>
    <property type="molecule type" value="Genomic_DNA"/>
</dbReference>
<evidence type="ECO:0000313" key="2">
    <source>
        <dbReference type="Proteomes" id="UP001055712"/>
    </source>
</evidence>
<keyword evidence="2" id="KW-1185">Reference proteome</keyword>
<sequence length="70" mass="7815">MSNEAMTQDLDIQTIEPDYAAAIAAAKTAWDRELDIRLAEYAKKVDHDALAVEIVSLAARIHQINEDFTL</sequence>
<dbReference type="Proteomes" id="UP001055712">
    <property type="component" value="Unassembled WGS sequence"/>
</dbReference>
<name>A0A9D4TRN4_CHLVU</name>
<dbReference type="AlphaFoldDB" id="A0A9D4TRN4"/>
<proteinExistence type="predicted"/>
<reference evidence="1" key="2">
    <citation type="submission" date="2020-11" db="EMBL/GenBank/DDBJ databases">
        <authorList>
            <person name="Cecchin M."/>
            <person name="Marcolungo L."/>
            <person name="Rossato M."/>
            <person name="Girolomoni L."/>
            <person name="Cosentino E."/>
            <person name="Cuine S."/>
            <person name="Li-Beisson Y."/>
            <person name="Delledonne M."/>
            <person name="Ballottari M."/>
        </authorList>
    </citation>
    <scope>NUCLEOTIDE SEQUENCE</scope>
    <source>
        <strain evidence="1">211/11P</strain>
        <tissue evidence="1">Whole cell</tissue>
    </source>
</reference>
<gene>
    <name evidence="1" type="ORF">D9Q98_004104</name>
</gene>
<accession>A0A9D4TRN4</accession>
<protein>
    <submittedName>
        <fullName evidence="1">Uncharacterized protein</fullName>
    </submittedName>
</protein>
<evidence type="ECO:0000313" key="1">
    <source>
        <dbReference type="EMBL" id="KAI3432555.1"/>
    </source>
</evidence>